<feature type="compositionally biased region" description="Polar residues" evidence="4">
    <location>
        <begin position="420"/>
        <end position="429"/>
    </location>
</feature>
<feature type="compositionally biased region" description="Basic and acidic residues" evidence="4">
    <location>
        <begin position="324"/>
        <end position="334"/>
    </location>
</feature>
<dbReference type="Pfam" id="PF00612">
    <property type="entry name" value="IQ"/>
    <property type="match status" value="2"/>
</dbReference>
<protein>
    <submittedName>
        <fullName evidence="6">IQ motif, EF-hand binding site</fullName>
    </submittedName>
</protein>
<dbReference type="EMBL" id="JBAMMX010000006">
    <property type="protein sequence ID" value="KAK6938923.1"/>
    <property type="molecule type" value="Genomic_DNA"/>
</dbReference>
<evidence type="ECO:0000256" key="1">
    <source>
        <dbReference type="ARBA" id="ARBA00022860"/>
    </source>
</evidence>
<sequence>MGRSTTSSCLKIITCGSDTGGQDELELQDNIPESKGSSDKRRWSFRKRTASHRVLSNSVATESPSSGNNDGSDPTAAEFQAPVESVVTEKISLEHWDNEKPRSTSFVSKVTETNENPQLSTSCNSKLTETNEKSQLLASFNLKVSETKDDTTNGDCKVESKLQEADATVIQAAIRGFLGRQELQKIRNVVKLQAAVRGHLVRRHAVGTLRCAQAIVKMQALVRARRACILLDQSCLEEDLDGEPTEKRRSKSLEKNRPKTVVTYTSISKLLGNRFARQLLDSTPRTKTINIKCDLSKPDSTWRWLERWMSASAPDPAQSPLPESDEKQKEKDNVETSAFKMESENPPEVLEESVNQQYGHTEKLVSSESEENLITYDANNFNFEAYQRTSSKADNLVSLQPENATILNTKEVSLDMETVPSQTMQSDANSVVELNDISNKPETENEKPKPSGKRSASEQLETEVKKFVPSSRKASNPAFIAAHSKFEELSSTANSARSFSSSSHSAVVESNTDAVSLPIEYLIRTKELGLSNNLVPHDTSVHVGGSECGTELSVTSTLDSPDRFELGGEEVEHEAKNSNGGAYISLKTIDVEDKDVSHIPTPSLSDCVSIQLERCDDVDVESRNLAATEDVSQVNQEPEKCVPDGQLKLEPETGRQTCKSSPTASPKSLVTVPESQGTPSSQISVKAKRGKSYRSESDKKRKSLSAGKRSPANPIIDNGARSSMEQLPKDQRSGKRRNSFGSVKPDQVDQEQRNSSSSLPNYMQATESARAKAHANSSPRSSPDVQEREIYIKKRHSLPGANGRQESPRVQRSMSQTQQNTKGNGVHHGNRENGRDEESPVDTESGIGSVASIPGLCIVEERPGLMHSDFSSEEDTPVREFRRLLRPLP</sequence>
<feature type="compositionally biased region" description="Polar residues" evidence="4">
    <location>
        <begin position="753"/>
        <end position="767"/>
    </location>
</feature>
<dbReference type="AlphaFoldDB" id="A0AAN8W2U1"/>
<feature type="region of interest" description="Disordered" evidence="4">
    <location>
        <begin position="420"/>
        <end position="468"/>
    </location>
</feature>
<organism evidence="6 7">
    <name type="scientific">Dillenia turbinata</name>
    <dbReference type="NCBI Taxonomy" id="194707"/>
    <lineage>
        <taxon>Eukaryota</taxon>
        <taxon>Viridiplantae</taxon>
        <taxon>Streptophyta</taxon>
        <taxon>Embryophyta</taxon>
        <taxon>Tracheophyta</taxon>
        <taxon>Spermatophyta</taxon>
        <taxon>Magnoliopsida</taxon>
        <taxon>eudicotyledons</taxon>
        <taxon>Gunneridae</taxon>
        <taxon>Pentapetalae</taxon>
        <taxon>Dilleniales</taxon>
        <taxon>Dilleniaceae</taxon>
        <taxon>Dillenia</taxon>
    </lineage>
</organism>
<evidence type="ECO:0000313" key="7">
    <source>
        <dbReference type="Proteomes" id="UP001370490"/>
    </source>
</evidence>
<reference evidence="6 7" key="1">
    <citation type="submission" date="2023-12" db="EMBL/GenBank/DDBJ databases">
        <title>A high-quality genome assembly for Dillenia turbinata (Dilleniales).</title>
        <authorList>
            <person name="Chanderbali A."/>
        </authorList>
    </citation>
    <scope>NUCLEOTIDE SEQUENCE [LARGE SCALE GENOMIC DNA]</scope>
    <source>
        <strain evidence="6">LSX21</strain>
        <tissue evidence="6">Leaf</tissue>
    </source>
</reference>
<dbReference type="PANTHER" id="PTHR32295:SF154">
    <property type="entry name" value="PROTEIN IQ-DOMAIN 32"/>
    <property type="match status" value="1"/>
</dbReference>
<dbReference type="InterPro" id="IPR000048">
    <property type="entry name" value="IQ_motif_EF-hand-BS"/>
</dbReference>
<feature type="compositionally biased region" description="Basic and acidic residues" evidence="4">
    <location>
        <begin position="637"/>
        <end position="653"/>
    </location>
</feature>
<evidence type="ECO:0000256" key="2">
    <source>
        <dbReference type="ARBA" id="ARBA00024341"/>
    </source>
</evidence>
<feature type="domain" description="DUF4005" evidence="5">
    <location>
        <begin position="744"/>
        <end position="821"/>
    </location>
</feature>
<feature type="compositionally biased region" description="Basic and acidic residues" evidence="4">
    <location>
        <begin position="829"/>
        <end position="838"/>
    </location>
</feature>
<comment type="subunit">
    <text evidence="3">Binds to multiple calmodulin (CaM) in the presence of Ca(2+) and CaM-like proteins.</text>
</comment>
<dbReference type="PROSITE" id="PS50096">
    <property type="entry name" value="IQ"/>
    <property type="match status" value="2"/>
</dbReference>
<name>A0AAN8W2U1_9MAGN</name>
<dbReference type="PANTHER" id="PTHR32295">
    <property type="entry name" value="IQ-DOMAIN 5-RELATED"/>
    <property type="match status" value="1"/>
</dbReference>
<dbReference type="Gene3D" id="1.20.5.190">
    <property type="match status" value="1"/>
</dbReference>
<feature type="region of interest" description="Disordered" evidence="4">
    <location>
        <begin position="312"/>
        <end position="348"/>
    </location>
</feature>
<dbReference type="Proteomes" id="UP001370490">
    <property type="component" value="Unassembled WGS sequence"/>
</dbReference>
<comment type="similarity">
    <text evidence="2">Belongs to the IQD family.</text>
</comment>
<evidence type="ECO:0000313" key="6">
    <source>
        <dbReference type="EMBL" id="KAK6938923.1"/>
    </source>
</evidence>
<feature type="region of interest" description="Disordered" evidence="4">
    <location>
        <begin position="629"/>
        <end position="849"/>
    </location>
</feature>
<accession>A0AAN8W2U1</accession>
<comment type="caution">
    <text evidence="6">The sequence shown here is derived from an EMBL/GenBank/DDBJ whole genome shotgun (WGS) entry which is preliminary data.</text>
</comment>
<dbReference type="InterPro" id="IPR025064">
    <property type="entry name" value="DUF4005"/>
</dbReference>
<keyword evidence="7" id="KW-1185">Reference proteome</keyword>
<evidence type="ECO:0000259" key="5">
    <source>
        <dbReference type="Pfam" id="PF13178"/>
    </source>
</evidence>
<dbReference type="Pfam" id="PF13178">
    <property type="entry name" value="DUF4005"/>
    <property type="match status" value="1"/>
</dbReference>
<feature type="compositionally biased region" description="Polar residues" evidence="4">
    <location>
        <begin position="775"/>
        <end position="784"/>
    </location>
</feature>
<dbReference type="SMART" id="SM00015">
    <property type="entry name" value="IQ"/>
    <property type="match status" value="2"/>
</dbReference>
<feature type="compositionally biased region" description="Polar residues" evidence="4">
    <location>
        <begin position="54"/>
        <end position="72"/>
    </location>
</feature>
<gene>
    <name evidence="6" type="ORF">RJ641_032431</name>
</gene>
<dbReference type="GO" id="GO:0005516">
    <property type="term" value="F:calmodulin binding"/>
    <property type="evidence" value="ECO:0007669"/>
    <property type="project" value="UniProtKB-KW"/>
</dbReference>
<proteinExistence type="inferred from homology"/>
<keyword evidence="1" id="KW-0112">Calmodulin-binding</keyword>
<evidence type="ECO:0000256" key="3">
    <source>
        <dbReference type="ARBA" id="ARBA00024378"/>
    </source>
</evidence>
<evidence type="ECO:0000256" key="4">
    <source>
        <dbReference type="SAM" id="MobiDB-lite"/>
    </source>
</evidence>
<feature type="compositionally biased region" description="Polar residues" evidence="4">
    <location>
        <begin position="804"/>
        <end position="823"/>
    </location>
</feature>
<feature type="region of interest" description="Disordered" evidence="4">
    <location>
        <begin position="13"/>
        <end position="76"/>
    </location>
</feature>
<feature type="compositionally biased region" description="Polar residues" evidence="4">
    <location>
        <begin position="654"/>
        <end position="684"/>
    </location>
</feature>
<feature type="compositionally biased region" description="Basic and acidic residues" evidence="4">
    <location>
        <begin position="439"/>
        <end position="449"/>
    </location>
</feature>